<dbReference type="PANTHER" id="PTHR11669:SF8">
    <property type="entry name" value="DNA POLYMERASE III SUBUNIT DELTA"/>
    <property type="match status" value="1"/>
</dbReference>
<dbReference type="PANTHER" id="PTHR11669">
    <property type="entry name" value="REPLICATION FACTOR C / DNA POLYMERASE III GAMMA-TAU SUBUNIT"/>
    <property type="match status" value="1"/>
</dbReference>
<dbReference type="EC" id="2.7.7.7" evidence="1"/>
<evidence type="ECO:0000256" key="4">
    <source>
        <dbReference type="ARBA" id="ARBA00022695"/>
    </source>
</evidence>
<keyword evidence="3" id="KW-0808">Transferase</keyword>
<evidence type="ECO:0000256" key="2">
    <source>
        <dbReference type="ARBA" id="ARBA00014363"/>
    </source>
</evidence>
<name>A0A0G0VFB4_9BACT</name>
<dbReference type="AlphaFoldDB" id="A0A0G0VFB4"/>
<dbReference type="GO" id="GO:0006261">
    <property type="term" value="P:DNA-templated DNA replication"/>
    <property type="evidence" value="ECO:0007669"/>
    <property type="project" value="TreeGrafter"/>
</dbReference>
<dbReference type="SUPFAM" id="SSF52540">
    <property type="entry name" value="P-loop containing nucleoside triphosphate hydrolases"/>
    <property type="match status" value="1"/>
</dbReference>
<keyword evidence="6" id="KW-0239">DNA-directed DNA polymerase</keyword>
<accession>A0A0G0VFB4</accession>
<evidence type="ECO:0000256" key="6">
    <source>
        <dbReference type="ARBA" id="ARBA00022932"/>
    </source>
</evidence>
<dbReference type="InterPro" id="IPR027417">
    <property type="entry name" value="P-loop_NTPase"/>
</dbReference>
<dbReference type="GO" id="GO:0009360">
    <property type="term" value="C:DNA polymerase III complex"/>
    <property type="evidence" value="ECO:0007669"/>
    <property type="project" value="InterPro"/>
</dbReference>
<dbReference type="InterPro" id="IPR015199">
    <property type="entry name" value="DNA_pol_III_delta_C"/>
</dbReference>
<gene>
    <name evidence="9" type="ORF">UU49_C0005G0042</name>
</gene>
<keyword evidence="4" id="KW-0548">Nucleotidyltransferase</keyword>
<dbReference type="Proteomes" id="UP000034108">
    <property type="component" value="Unassembled WGS sequence"/>
</dbReference>
<protein>
    <recommendedName>
        <fullName evidence="2">DNA polymerase III subunit delta'</fullName>
        <ecNumber evidence="1">2.7.7.7</ecNumber>
    </recommendedName>
</protein>
<organism evidence="9 10">
    <name type="scientific">Candidatus Magasanikbacteria bacterium GW2011_GWC2_41_17</name>
    <dbReference type="NCBI Taxonomy" id="1619048"/>
    <lineage>
        <taxon>Bacteria</taxon>
        <taxon>Candidatus Magasanikiibacteriota</taxon>
    </lineage>
</organism>
<comment type="caution">
    <text evidence="9">The sequence shown here is derived from an EMBL/GenBank/DDBJ whole genome shotgun (WGS) entry which is preliminary data.</text>
</comment>
<dbReference type="Gene3D" id="1.20.272.10">
    <property type="match status" value="1"/>
</dbReference>
<keyword evidence="5" id="KW-0235">DNA replication</keyword>
<dbReference type="STRING" id="1619048.UU49_C0005G0042"/>
<evidence type="ECO:0000256" key="7">
    <source>
        <dbReference type="ARBA" id="ARBA00049244"/>
    </source>
</evidence>
<dbReference type="PATRIC" id="fig|1619048.3.peg.214"/>
<dbReference type="GO" id="GO:0003677">
    <property type="term" value="F:DNA binding"/>
    <property type="evidence" value="ECO:0007669"/>
    <property type="project" value="InterPro"/>
</dbReference>
<reference evidence="9 10" key="1">
    <citation type="journal article" date="2015" name="Nature">
        <title>rRNA introns, odd ribosomes, and small enigmatic genomes across a large radiation of phyla.</title>
        <authorList>
            <person name="Brown C.T."/>
            <person name="Hug L.A."/>
            <person name="Thomas B.C."/>
            <person name="Sharon I."/>
            <person name="Castelle C.J."/>
            <person name="Singh A."/>
            <person name="Wilkins M.J."/>
            <person name="Williams K.H."/>
            <person name="Banfield J.F."/>
        </authorList>
    </citation>
    <scope>NUCLEOTIDE SEQUENCE [LARGE SCALE GENOMIC DNA]</scope>
</reference>
<evidence type="ECO:0000256" key="1">
    <source>
        <dbReference type="ARBA" id="ARBA00012417"/>
    </source>
</evidence>
<dbReference type="Pfam" id="PF13177">
    <property type="entry name" value="DNA_pol3_delta2"/>
    <property type="match status" value="1"/>
</dbReference>
<evidence type="ECO:0000313" key="9">
    <source>
        <dbReference type="EMBL" id="KKR99584.1"/>
    </source>
</evidence>
<dbReference type="Gene3D" id="3.40.50.300">
    <property type="entry name" value="P-loop containing nucleotide triphosphate hydrolases"/>
    <property type="match status" value="1"/>
</dbReference>
<evidence type="ECO:0000259" key="8">
    <source>
        <dbReference type="Pfam" id="PF09115"/>
    </source>
</evidence>
<dbReference type="Pfam" id="PF09115">
    <property type="entry name" value="DNApol3-delta_C"/>
    <property type="match status" value="1"/>
</dbReference>
<comment type="catalytic activity">
    <reaction evidence="7">
        <text>DNA(n) + a 2'-deoxyribonucleoside 5'-triphosphate = DNA(n+1) + diphosphate</text>
        <dbReference type="Rhea" id="RHEA:22508"/>
        <dbReference type="Rhea" id="RHEA-COMP:17339"/>
        <dbReference type="Rhea" id="RHEA-COMP:17340"/>
        <dbReference type="ChEBI" id="CHEBI:33019"/>
        <dbReference type="ChEBI" id="CHEBI:61560"/>
        <dbReference type="ChEBI" id="CHEBI:173112"/>
        <dbReference type="EC" id="2.7.7.7"/>
    </reaction>
</comment>
<proteinExistence type="predicted"/>
<evidence type="ECO:0000313" key="10">
    <source>
        <dbReference type="Proteomes" id="UP000034108"/>
    </source>
</evidence>
<evidence type="ECO:0000256" key="3">
    <source>
        <dbReference type="ARBA" id="ARBA00022679"/>
    </source>
</evidence>
<evidence type="ECO:0000256" key="5">
    <source>
        <dbReference type="ARBA" id="ARBA00022705"/>
    </source>
</evidence>
<dbReference type="InterPro" id="IPR050238">
    <property type="entry name" value="DNA_Rep/Repair_Clamp_Loader"/>
</dbReference>
<sequence>MLIGHSAQLSFLRRSFESGNLAHAYLFVGPEGVGKKKMASELANWCLGRIASVGFPVKPGMTTGSVGRIEEGGLVDDLSHDWQIKFVERVYDEKTGKLRKDISIKQIHEVRESLNHHSLVSSYKIVIIDSAEQMSISAANALLKTLEEPSPKTLIVLLTTDEKALPDTIVSRCQVVRFYQVPTKKIYNALLANGANRDMALEIARLAFGSPGRALDLLADSEKLKFFQNERVRFWQLLSDGLAERLACLANLFGSKDDHIEARDKLIEILKIWQTLWRDILYSRQGAGELVANIAKEDEIKKQAKRYSGTQIAEMIKKIEDSIALLRQNVNPKLIIENLILSFY</sequence>
<dbReference type="GO" id="GO:0003887">
    <property type="term" value="F:DNA-directed DNA polymerase activity"/>
    <property type="evidence" value="ECO:0007669"/>
    <property type="project" value="UniProtKB-KW"/>
</dbReference>
<dbReference type="EMBL" id="LCAV01000005">
    <property type="protein sequence ID" value="KKR99584.1"/>
    <property type="molecule type" value="Genomic_DNA"/>
</dbReference>
<feature type="domain" description="DNA polymerase III delta subunit C-terminal" evidence="8">
    <location>
        <begin position="264"/>
        <end position="343"/>
    </location>
</feature>